<dbReference type="OrthoDB" id="3959640at2"/>
<organism evidence="3 4">
    <name type="scientific">Antrihabitans cavernicola</name>
    <dbReference type="NCBI Taxonomy" id="2495913"/>
    <lineage>
        <taxon>Bacteria</taxon>
        <taxon>Bacillati</taxon>
        <taxon>Actinomycetota</taxon>
        <taxon>Actinomycetes</taxon>
        <taxon>Mycobacteriales</taxon>
        <taxon>Nocardiaceae</taxon>
        <taxon>Antrihabitans</taxon>
    </lineage>
</organism>
<dbReference type="InterPro" id="IPR010839">
    <property type="entry name" value="AtuA_N"/>
</dbReference>
<dbReference type="RefSeq" id="WP_149431834.1">
    <property type="nucleotide sequence ID" value="NZ_VLNY01000010.1"/>
</dbReference>
<dbReference type="PANTHER" id="PTHR47585">
    <property type="match status" value="1"/>
</dbReference>
<dbReference type="Pfam" id="PF23544">
    <property type="entry name" value="AtuA_ferredoxin"/>
    <property type="match status" value="1"/>
</dbReference>
<protein>
    <submittedName>
        <fullName evidence="3">DUF1446 domain-containing protein</fullName>
    </submittedName>
</protein>
<sequence>MRPLAANPDVIRIGNCSGFYGDRLSAMREMLEGGDLDVLTGDYLAELTMLILGRDRMKDASLGYAKTFVRQLEDCLELAVDKGVRIVVNAGGLNPAGLTDKLRTLADTMGVAATFAHVEGDDLAPRAGELNLGTPLTANAYLGAWGIVECLQADADVVVTGRVTDASVIVGPAAAHFGWSRTDYDQLAGAVAAGHIIECGTQATGGNYSFFTEIADLSRPGFPIAEIRRDGSSIITKHAGTGGAVSVGTVTAQLMYEIQGARYAGPDVTTRIDSVALKQEAPDRVLVSGVRGEAPPPQLKVSLNTLGGFRNEMTFVITGLDIEAKAELAQKQMESWLPVRPAELSWTLSRTDRPDAETEEQASALLRCVVRDPDPNKVGRAFSNVAVELALASYPGTTFTSMPGNGSPYGVFTAGYVDAGEVPHVAVLADGTRVSVPPAADTLQLEEVDEPTLPTPIDSRSTRHASLGAVAAARSGDKGGNANVGVWVRSDEEWQWLAHALTVDQLRMMLPETAHLTITRTVLPKLRALNFVIEGILGKGVAYQARFDPQAKGLAEWLRSRHLDIPEEFLV</sequence>
<evidence type="ECO:0000259" key="1">
    <source>
        <dbReference type="Pfam" id="PF07287"/>
    </source>
</evidence>
<feature type="domain" description="Acyclic terpene utilisation N-terminal" evidence="1">
    <location>
        <begin position="11"/>
        <end position="426"/>
    </location>
</feature>
<evidence type="ECO:0000313" key="4">
    <source>
        <dbReference type="Proteomes" id="UP000322244"/>
    </source>
</evidence>
<proteinExistence type="predicted"/>
<evidence type="ECO:0000259" key="2">
    <source>
        <dbReference type="Pfam" id="PF23544"/>
    </source>
</evidence>
<comment type="caution">
    <text evidence="3">The sequence shown here is derived from an EMBL/GenBank/DDBJ whole genome shotgun (WGS) entry which is preliminary data.</text>
</comment>
<feature type="domain" description="AtuA-like ferredoxin-fold" evidence="2">
    <location>
        <begin position="467"/>
        <end position="561"/>
    </location>
</feature>
<dbReference type="AlphaFoldDB" id="A0A5A7S581"/>
<reference evidence="3 4" key="1">
    <citation type="submission" date="2019-07" db="EMBL/GenBank/DDBJ databases">
        <title>Rhodococcus cavernicolus sp. nov., isolated from a cave.</title>
        <authorList>
            <person name="Lee S.D."/>
        </authorList>
    </citation>
    <scope>NUCLEOTIDE SEQUENCE [LARGE SCALE GENOMIC DNA]</scope>
    <source>
        <strain evidence="3 4">C1-24</strain>
    </source>
</reference>
<dbReference type="PANTHER" id="PTHR47585:SF1">
    <property type="entry name" value="DUF1446 DOMAIN-CONTAINING PROTEIN"/>
    <property type="match status" value="1"/>
</dbReference>
<gene>
    <name evidence="3" type="ORF">FOY51_18965</name>
</gene>
<dbReference type="InterPro" id="IPR056362">
    <property type="entry name" value="AtuA-like_ferredoxin_dom"/>
</dbReference>
<keyword evidence="4" id="KW-1185">Reference proteome</keyword>
<dbReference type="Proteomes" id="UP000322244">
    <property type="component" value="Unassembled WGS sequence"/>
</dbReference>
<name>A0A5A7S581_9NOCA</name>
<dbReference type="Pfam" id="PF07287">
    <property type="entry name" value="AtuA"/>
    <property type="match status" value="1"/>
</dbReference>
<accession>A0A5A7S581</accession>
<dbReference type="EMBL" id="VLNY01000010">
    <property type="protein sequence ID" value="KAA0021330.1"/>
    <property type="molecule type" value="Genomic_DNA"/>
</dbReference>
<evidence type="ECO:0000313" key="3">
    <source>
        <dbReference type="EMBL" id="KAA0021330.1"/>
    </source>
</evidence>